<feature type="transmembrane region" description="Helical" evidence="1">
    <location>
        <begin position="413"/>
        <end position="435"/>
    </location>
</feature>
<dbReference type="KEGG" id="mmir:HLA87_02645"/>
<protein>
    <recommendedName>
        <fullName evidence="4">Transmembrane protein</fullName>
    </recommendedName>
</protein>
<dbReference type="NCBIfam" id="NF045937">
    <property type="entry name" value="MSC_0624_12TM"/>
    <property type="match status" value="1"/>
</dbReference>
<dbReference type="Proteomes" id="UP000500686">
    <property type="component" value="Chromosome"/>
</dbReference>
<feature type="transmembrane region" description="Helical" evidence="1">
    <location>
        <begin position="455"/>
        <end position="479"/>
    </location>
</feature>
<evidence type="ECO:0000256" key="1">
    <source>
        <dbReference type="SAM" id="Phobius"/>
    </source>
</evidence>
<feature type="transmembrane region" description="Helical" evidence="1">
    <location>
        <begin position="182"/>
        <end position="206"/>
    </location>
</feature>
<accession>A0A6M4JF55</accession>
<gene>
    <name evidence="2" type="ORF">HLA87_02645</name>
</gene>
<evidence type="ECO:0000313" key="3">
    <source>
        <dbReference type="Proteomes" id="UP000500686"/>
    </source>
</evidence>
<feature type="transmembrane region" description="Helical" evidence="1">
    <location>
        <begin position="355"/>
        <end position="375"/>
    </location>
</feature>
<proteinExistence type="predicted"/>
<dbReference type="EMBL" id="CP053096">
    <property type="protein sequence ID" value="QJR43672.1"/>
    <property type="molecule type" value="Genomic_DNA"/>
</dbReference>
<feature type="transmembrane region" description="Helical" evidence="1">
    <location>
        <begin position="381"/>
        <end position="401"/>
    </location>
</feature>
<feature type="transmembrane region" description="Helical" evidence="1">
    <location>
        <begin position="321"/>
        <end position="343"/>
    </location>
</feature>
<feature type="transmembrane region" description="Helical" evidence="1">
    <location>
        <begin position="117"/>
        <end position="138"/>
    </location>
</feature>
<organism evidence="2 3">
    <name type="scientific">Mycoplasma miroungigenitalium</name>
    <dbReference type="NCBI Taxonomy" id="754515"/>
    <lineage>
        <taxon>Bacteria</taxon>
        <taxon>Bacillati</taxon>
        <taxon>Mycoplasmatota</taxon>
        <taxon>Mollicutes</taxon>
        <taxon>Mycoplasmataceae</taxon>
        <taxon>Mycoplasma</taxon>
    </lineage>
</organism>
<keyword evidence="1" id="KW-0812">Transmembrane</keyword>
<keyword evidence="3" id="KW-1185">Reference proteome</keyword>
<feature type="transmembrane region" description="Helical" evidence="1">
    <location>
        <begin position="150"/>
        <end position="170"/>
    </location>
</feature>
<feature type="transmembrane region" description="Helical" evidence="1">
    <location>
        <begin position="30"/>
        <end position="50"/>
    </location>
</feature>
<feature type="transmembrane region" description="Helical" evidence="1">
    <location>
        <begin position="283"/>
        <end position="301"/>
    </location>
</feature>
<sequence length="501" mass="58594">MSNLILNDKKIYDDFESINNKQKRNISAKIYLSIIGIWLFLSLIFIFMFANKTLFYVSPAISEKQSVNLFFNFANVELRELNFSILFRISILLFLLLYPIIKSFGDIYLNKEKINNYWPWYCLYLILSVSSFILFFTFHNKEAIKISKVLWVLIPLYFIDLSFALYSYNVKRKSDPLTFGNSSILIVSQISKAIIVALVLTVFFIWTNKSVDPNYPNSYKFMLLGNEFADWFTNLINTKKTSNLFITIGLFVGFTLILFFSAWDKIHLLINRQYSREYFRSRIYFLLISLLAISIWTIRVFFVISTKKSFIDSSKTIQSDWRYLCFISGTIIVLGLYLIFTFIKPFKTKSLIKNTLLTSGFLTLNWTNFLLLVIFNTDNKINLITLFITVLTSLTMLLIFLKRNNSVNKVSLILIYLQFAFMTTLLVIFSLNQIMISVDNQGFNYINSNLSLTQIMSVVQFVITILFVICTFVDLWFVVFKLANYKKQFAKGENNGKQTNQ</sequence>
<feature type="transmembrane region" description="Helical" evidence="1">
    <location>
        <begin position="85"/>
        <end position="105"/>
    </location>
</feature>
<evidence type="ECO:0008006" key="4">
    <source>
        <dbReference type="Google" id="ProtNLM"/>
    </source>
</evidence>
<reference evidence="2 3" key="1">
    <citation type="submission" date="2020-05" db="EMBL/GenBank/DDBJ databases">
        <title>Novel Mycoplasma species detected in Mirounga angustirostris (northern elephant seal) from the USA.</title>
        <authorList>
            <person name="Volokhov D.V."/>
        </authorList>
    </citation>
    <scope>NUCLEOTIDE SEQUENCE [LARGE SCALE GENOMIC DNA]</scope>
    <source>
        <strain evidence="2 3">Mirounga ES2806-GEN</strain>
    </source>
</reference>
<name>A0A6M4JF55_9MOLU</name>
<keyword evidence="1" id="KW-0472">Membrane</keyword>
<feature type="transmembrane region" description="Helical" evidence="1">
    <location>
        <begin position="244"/>
        <end position="263"/>
    </location>
</feature>
<dbReference type="AlphaFoldDB" id="A0A6M4JF55"/>
<keyword evidence="1" id="KW-1133">Transmembrane helix</keyword>
<evidence type="ECO:0000313" key="2">
    <source>
        <dbReference type="EMBL" id="QJR43672.1"/>
    </source>
</evidence>
<dbReference type="RefSeq" id="WP_171111665.1">
    <property type="nucleotide sequence ID" value="NZ_CP053096.1"/>
</dbReference>